<evidence type="ECO:0008006" key="3">
    <source>
        <dbReference type="Google" id="ProtNLM"/>
    </source>
</evidence>
<reference evidence="1 2" key="1">
    <citation type="submission" date="2018-08" db="EMBL/GenBank/DDBJ databases">
        <title>Parvularcula sp. SM1705, isolated from surface water of the South Sea China.</title>
        <authorList>
            <person name="Sun L."/>
        </authorList>
    </citation>
    <scope>NUCLEOTIDE SEQUENCE [LARGE SCALE GENOMIC DNA]</scope>
    <source>
        <strain evidence="1 2">SM1705</strain>
    </source>
</reference>
<dbReference type="Gene3D" id="3.10.450.50">
    <property type="match status" value="1"/>
</dbReference>
<dbReference type="RefSeq" id="WP_116391675.1">
    <property type="nucleotide sequence ID" value="NZ_QUQO01000001.1"/>
</dbReference>
<gene>
    <name evidence="1" type="ORF">DX908_06910</name>
</gene>
<proteinExistence type="predicted"/>
<dbReference type="InterPro" id="IPR032710">
    <property type="entry name" value="NTF2-like_dom_sf"/>
</dbReference>
<dbReference type="Proteomes" id="UP000264589">
    <property type="component" value="Unassembled WGS sequence"/>
</dbReference>
<dbReference type="OrthoDB" id="117186at2"/>
<dbReference type="InParanoid" id="A0A371RHV6"/>
<evidence type="ECO:0000313" key="2">
    <source>
        <dbReference type="Proteomes" id="UP000264589"/>
    </source>
</evidence>
<dbReference type="AlphaFoldDB" id="A0A371RHV6"/>
<protein>
    <recommendedName>
        <fullName evidence="3">Nuclear transport factor 2 family protein</fullName>
    </recommendedName>
</protein>
<comment type="caution">
    <text evidence="1">The sequence shown here is derived from an EMBL/GenBank/DDBJ whole genome shotgun (WGS) entry which is preliminary data.</text>
</comment>
<keyword evidence="2" id="KW-1185">Reference proteome</keyword>
<dbReference type="SUPFAM" id="SSF54427">
    <property type="entry name" value="NTF2-like"/>
    <property type="match status" value="1"/>
</dbReference>
<dbReference type="EMBL" id="QUQO01000001">
    <property type="protein sequence ID" value="RFB05044.1"/>
    <property type="molecule type" value="Genomic_DNA"/>
</dbReference>
<name>A0A371RHV6_9PROT</name>
<evidence type="ECO:0000313" key="1">
    <source>
        <dbReference type="EMBL" id="RFB05044.1"/>
    </source>
</evidence>
<sequence>MINMFLAAALLFTSPSSEEEAVLATVDATFKAFYAGDSARMEPLLAEGVQLWPLTLDASKDMPVRKSPPLSREAWLAQIEGEEGRFAEVYWDPVVQIRAERFAHVWTPYVIYADGERVHCGIDAFTLMKPEDKWLITDLAFTMEPQACDELGWPEARARVRPASLRPHLPPAE</sequence>
<accession>A0A371RHV6</accession>
<organism evidence="1 2">
    <name type="scientific">Parvularcula marina</name>
    <dbReference type="NCBI Taxonomy" id="2292771"/>
    <lineage>
        <taxon>Bacteria</taxon>
        <taxon>Pseudomonadati</taxon>
        <taxon>Pseudomonadota</taxon>
        <taxon>Alphaproteobacteria</taxon>
        <taxon>Parvularculales</taxon>
        <taxon>Parvularculaceae</taxon>
        <taxon>Parvularcula</taxon>
    </lineage>
</organism>